<dbReference type="RefSeq" id="WP_340337009.1">
    <property type="nucleotide sequence ID" value="NZ_JBBKZS010000008.1"/>
</dbReference>
<proteinExistence type="predicted"/>
<dbReference type="Proteomes" id="UP001367030">
    <property type="component" value="Unassembled WGS sequence"/>
</dbReference>
<sequence>MIEALKRRRRDYWRDWKELPWTQLWQHMVLPLFLVFFVVNRFVVWTAQTVTWPQAIREALGAPITDADLAADTLHTLRSAVETSAP</sequence>
<keyword evidence="2" id="KW-1185">Reference proteome</keyword>
<dbReference type="EMBL" id="JBBKZS010000008">
    <property type="protein sequence ID" value="MEJ8856939.1"/>
    <property type="molecule type" value="Genomic_DNA"/>
</dbReference>
<accession>A0ABU8XD09</accession>
<organism evidence="1 2">
    <name type="scientific">Variovorax robiniae</name>
    <dbReference type="NCBI Taxonomy" id="1836199"/>
    <lineage>
        <taxon>Bacteria</taxon>
        <taxon>Pseudomonadati</taxon>
        <taxon>Pseudomonadota</taxon>
        <taxon>Betaproteobacteria</taxon>
        <taxon>Burkholderiales</taxon>
        <taxon>Comamonadaceae</taxon>
        <taxon>Variovorax</taxon>
    </lineage>
</organism>
<name>A0ABU8XD09_9BURK</name>
<comment type="caution">
    <text evidence="1">The sequence shown here is derived from an EMBL/GenBank/DDBJ whole genome shotgun (WGS) entry which is preliminary data.</text>
</comment>
<protein>
    <submittedName>
        <fullName evidence="1">Uncharacterized protein</fullName>
    </submittedName>
</protein>
<evidence type="ECO:0000313" key="2">
    <source>
        <dbReference type="Proteomes" id="UP001367030"/>
    </source>
</evidence>
<gene>
    <name evidence="1" type="ORF">WKW79_20355</name>
</gene>
<reference evidence="1 2" key="1">
    <citation type="submission" date="2024-03" db="EMBL/GenBank/DDBJ databases">
        <title>Novel species of the genus Variovorax.</title>
        <authorList>
            <person name="Liu Q."/>
            <person name="Xin Y.-H."/>
        </authorList>
    </citation>
    <scope>NUCLEOTIDE SEQUENCE [LARGE SCALE GENOMIC DNA]</scope>
    <source>
        <strain evidence="1 2">KACC 18901</strain>
    </source>
</reference>
<evidence type="ECO:0000313" key="1">
    <source>
        <dbReference type="EMBL" id="MEJ8856939.1"/>
    </source>
</evidence>